<gene>
    <name evidence="3" type="ORF">GCM10011342_00520</name>
</gene>
<dbReference type="Proteomes" id="UP000613582">
    <property type="component" value="Unassembled WGS sequence"/>
</dbReference>
<dbReference type="InterPro" id="IPR010982">
    <property type="entry name" value="Lambda_DNA-bd_dom_sf"/>
</dbReference>
<keyword evidence="1" id="KW-0238">DNA-binding</keyword>
<proteinExistence type="predicted"/>
<accession>A0A8J2Y6Z0</accession>
<dbReference type="RefSeq" id="WP_188159307.1">
    <property type="nucleotide sequence ID" value="NZ_BMGH01000001.1"/>
</dbReference>
<dbReference type="PANTHER" id="PTHR46558">
    <property type="entry name" value="TRACRIPTIONAL REGULATORY PROTEIN-RELATED-RELATED"/>
    <property type="match status" value="1"/>
</dbReference>
<keyword evidence="4" id="KW-1185">Reference proteome</keyword>
<reference evidence="3" key="1">
    <citation type="journal article" date="2014" name="Int. J. Syst. Evol. Microbiol.">
        <title>Complete genome sequence of Corynebacterium casei LMG S-19264T (=DSM 44701T), isolated from a smear-ripened cheese.</title>
        <authorList>
            <consortium name="US DOE Joint Genome Institute (JGI-PGF)"/>
            <person name="Walter F."/>
            <person name="Albersmeier A."/>
            <person name="Kalinowski J."/>
            <person name="Ruckert C."/>
        </authorList>
    </citation>
    <scope>NUCLEOTIDE SEQUENCE</scope>
    <source>
        <strain evidence="3">CGMCC 1.12921</strain>
    </source>
</reference>
<dbReference type="PANTHER" id="PTHR46558:SF4">
    <property type="entry name" value="DNA-BIDING PHAGE PROTEIN"/>
    <property type="match status" value="1"/>
</dbReference>
<dbReference type="EMBL" id="BMGH01000001">
    <property type="protein sequence ID" value="GGC95625.1"/>
    <property type="molecule type" value="Genomic_DNA"/>
</dbReference>
<dbReference type="Gene3D" id="1.10.260.40">
    <property type="entry name" value="lambda repressor-like DNA-binding domains"/>
    <property type="match status" value="1"/>
</dbReference>
<dbReference type="PROSITE" id="PS50943">
    <property type="entry name" value="HTH_CROC1"/>
    <property type="match status" value="1"/>
</dbReference>
<comment type="caution">
    <text evidence="3">The sequence shown here is derived from an EMBL/GenBank/DDBJ whole genome shotgun (WGS) entry which is preliminary data.</text>
</comment>
<evidence type="ECO:0000256" key="1">
    <source>
        <dbReference type="ARBA" id="ARBA00023125"/>
    </source>
</evidence>
<evidence type="ECO:0000259" key="2">
    <source>
        <dbReference type="PROSITE" id="PS50943"/>
    </source>
</evidence>
<sequence length="71" mass="8133">MENRMRVMRAERRWSQEALGERVGVSRQAINAVETGKHDPSLMLAFKIALAFECRIEEVFDPQLGEEKAAE</sequence>
<dbReference type="SUPFAM" id="SSF47413">
    <property type="entry name" value="lambda repressor-like DNA-binding domains"/>
    <property type="match status" value="1"/>
</dbReference>
<dbReference type="Pfam" id="PF01381">
    <property type="entry name" value="HTH_3"/>
    <property type="match status" value="1"/>
</dbReference>
<dbReference type="CDD" id="cd00093">
    <property type="entry name" value="HTH_XRE"/>
    <property type="match status" value="1"/>
</dbReference>
<dbReference type="GO" id="GO:0003677">
    <property type="term" value="F:DNA binding"/>
    <property type="evidence" value="ECO:0007669"/>
    <property type="project" value="UniProtKB-KW"/>
</dbReference>
<name>A0A8J2Y6Z0_9PROT</name>
<feature type="domain" description="HTH cro/C1-type" evidence="2">
    <location>
        <begin position="5"/>
        <end position="59"/>
    </location>
</feature>
<evidence type="ECO:0000313" key="3">
    <source>
        <dbReference type="EMBL" id="GGC95625.1"/>
    </source>
</evidence>
<dbReference type="InterPro" id="IPR001387">
    <property type="entry name" value="Cro/C1-type_HTH"/>
</dbReference>
<dbReference type="SMART" id="SM00530">
    <property type="entry name" value="HTH_XRE"/>
    <property type="match status" value="1"/>
</dbReference>
<reference evidence="3" key="2">
    <citation type="submission" date="2020-09" db="EMBL/GenBank/DDBJ databases">
        <authorList>
            <person name="Sun Q."/>
            <person name="Zhou Y."/>
        </authorList>
    </citation>
    <scope>NUCLEOTIDE SEQUENCE</scope>
    <source>
        <strain evidence="3">CGMCC 1.12921</strain>
    </source>
</reference>
<evidence type="ECO:0000313" key="4">
    <source>
        <dbReference type="Proteomes" id="UP000613582"/>
    </source>
</evidence>
<dbReference type="AlphaFoldDB" id="A0A8J2Y6Z0"/>
<protein>
    <submittedName>
        <fullName evidence="3">Transcriptional regulator</fullName>
    </submittedName>
</protein>
<organism evidence="3 4">
    <name type="scientific">Aquisalinus flavus</name>
    <dbReference type="NCBI Taxonomy" id="1526572"/>
    <lineage>
        <taxon>Bacteria</taxon>
        <taxon>Pseudomonadati</taxon>
        <taxon>Pseudomonadota</taxon>
        <taxon>Alphaproteobacteria</taxon>
        <taxon>Parvularculales</taxon>
        <taxon>Parvularculaceae</taxon>
        <taxon>Aquisalinus</taxon>
    </lineage>
</organism>